<name>A0A7R9MU08_9ACAR</name>
<evidence type="ECO:0000313" key="1">
    <source>
        <dbReference type="EMBL" id="CAD7666220.1"/>
    </source>
</evidence>
<dbReference type="InterPro" id="IPR011990">
    <property type="entry name" value="TPR-like_helical_dom_sf"/>
</dbReference>
<accession>A0A7R9MU08</accession>
<dbReference type="SUPFAM" id="SSF48452">
    <property type="entry name" value="TPR-like"/>
    <property type="match status" value="1"/>
</dbReference>
<protein>
    <recommendedName>
        <fullName evidence="3">Tetratricopeptide repeat protein</fullName>
    </recommendedName>
</protein>
<dbReference type="Gene3D" id="1.25.40.10">
    <property type="entry name" value="Tetratricopeptide repeat domain"/>
    <property type="match status" value="1"/>
</dbReference>
<dbReference type="GO" id="GO:0015629">
    <property type="term" value="C:actin cytoskeleton"/>
    <property type="evidence" value="ECO:0007669"/>
    <property type="project" value="TreeGrafter"/>
</dbReference>
<dbReference type="Proteomes" id="UP000728032">
    <property type="component" value="Unassembled WGS sequence"/>
</dbReference>
<reference evidence="1" key="1">
    <citation type="submission" date="2020-11" db="EMBL/GenBank/DDBJ databases">
        <authorList>
            <person name="Tran Van P."/>
        </authorList>
    </citation>
    <scope>NUCLEOTIDE SEQUENCE</scope>
</reference>
<dbReference type="GO" id="GO:0030041">
    <property type="term" value="P:actin filament polymerization"/>
    <property type="evidence" value="ECO:0007669"/>
    <property type="project" value="TreeGrafter"/>
</dbReference>
<dbReference type="OrthoDB" id="2115703at2759"/>
<keyword evidence="2" id="KW-1185">Reference proteome</keyword>
<dbReference type="GO" id="GO:0005737">
    <property type="term" value="C:cytoplasm"/>
    <property type="evidence" value="ECO:0007669"/>
    <property type="project" value="TreeGrafter"/>
</dbReference>
<dbReference type="PANTHER" id="PTHR16091:SF1">
    <property type="entry name" value="TETRATRICOPEPTIDE REPEAT PROTEIN 17"/>
    <property type="match status" value="1"/>
</dbReference>
<evidence type="ECO:0008006" key="3">
    <source>
        <dbReference type="Google" id="ProtNLM"/>
    </source>
</evidence>
<gene>
    <name evidence="1" type="ORF">ONB1V03_LOCUS22738</name>
</gene>
<feature type="non-terminal residue" evidence="1">
    <location>
        <position position="1"/>
    </location>
</feature>
<dbReference type="PANTHER" id="PTHR16091">
    <property type="entry name" value="TTC17 PROTEIN"/>
    <property type="match status" value="1"/>
</dbReference>
<dbReference type="AlphaFoldDB" id="A0A7R9MU08"/>
<dbReference type="EMBL" id="OC967705">
    <property type="protein sequence ID" value="CAD7666220.1"/>
    <property type="molecule type" value="Genomic_DNA"/>
</dbReference>
<proteinExistence type="predicted"/>
<organism evidence="1">
    <name type="scientific">Oppiella nova</name>
    <dbReference type="NCBI Taxonomy" id="334625"/>
    <lineage>
        <taxon>Eukaryota</taxon>
        <taxon>Metazoa</taxon>
        <taxon>Ecdysozoa</taxon>
        <taxon>Arthropoda</taxon>
        <taxon>Chelicerata</taxon>
        <taxon>Arachnida</taxon>
        <taxon>Acari</taxon>
        <taxon>Acariformes</taxon>
        <taxon>Sarcoptiformes</taxon>
        <taxon>Oribatida</taxon>
        <taxon>Brachypylina</taxon>
        <taxon>Oppioidea</taxon>
        <taxon>Oppiidae</taxon>
        <taxon>Oppiella</taxon>
    </lineage>
</organism>
<sequence>ESIECLRRAIHLTPYQYRHIPLVSLGNVLHRSKSSEEAAIVIHAAIDVAPDTTISHYTLGNIYAGSQD</sequence>
<evidence type="ECO:0000313" key="2">
    <source>
        <dbReference type="Proteomes" id="UP000728032"/>
    </source>
</evidence>
<dbReference type="InterPro" id="IPR052630">
    <property type="entry name" value="TTC17"/>
</dbReference>
<dbReference type="EMBL" id="CAJPVJ010052880">
    <property type="protein sequence ID" value="CAG2183317.1"/>
    <property type="molecule type" value="Genomic_DNA"/>
</dbReference>